<keyword evidence="3 6" id="KW-1133">Transmembrane helix</keyword>
<feature type="transmembrane region" description="Helical" evidence="6">
    <location>
        <begin position="39"/>
        <end position="59"/>
    </location>
</feature>
<evidence type="ECO:0000256" key="5">
    <source>
        <dbReference type="SAM" id="MobiDB-lite"/>
    </source>
</evidence>
<evidence type="ECO:0000256" key="6">
    <source>
        <dbReference type="SAM" id="Phobius"/>
    </source>
</evidence>
<evidence type="ECO:0000256" key="2">
    <source>
        <dbReference type="ARBA" id="ARBA00022692"/>
    </source>
</evidence>
<evidence type="ECO:0000313" key="7">
    <source>
        <dbReference type="EMBL" id="KAL1850220.1"/>
    </source>
</evidence>
<dbReference type="PANTHER" id="PTHR23501:SF198">
    <property type="entry name" value="AZOLE RESISTANCE PROTEIN 1-RELATED"/>
    <property type="match status" value="1"/>
</dbReference>
<keyword evidence="4 6" id="KW-0472">Membrane</keyword>
<proteinExistence type="predicted"/>
<evidence type="ECO:0000256" key="3">
    <source>
        <dbReference type="ARBA" id="ARBA00022989"/>
    </source>
</evidence>
<dbReference type="EMBL" id="JAZHXJ010000838">
    <property type="protein sequence ID" value="KAL1850220.1"/>
    <property type="molecule type" value="Genomic_DNA"/>
</dbReference>
<feature type="region of interest" description="Disordered" evidence="5">
    <location>
        <begin position="131"/>
        <end position="154"/>
    </location>
</feature>
<sequence>MGDSAVKAGIKLLPLLISVVITSILSGGLTTAIGYYNPFVLPSMVLFAVGAGMISTFAIHSPPRVWFGYQVLCGKKDSTTIPLFSARLYPRQALTGVLPRSRNWRWIPDRTPGRAEYSVQGVDPGGHSMRPAVPESGRGHLHWRLPGPVPERPD</sequence>
<comment type="subcellular location">
    <subcellularLocation>
        <location evidence="1">Membrane</location>
        <topology evidence="1">Multi-pass membrane protein</topology>
    </subcellularLocation>
</comment>
<name>A0ABR3W0S6_9PEZI</name>
<keyword evidence="8" id="KW-1185">Reference proteome</keyword>
<protein>
    <submittedName>
        <fullName evidence="7">Uncharacterized protein</fullName>
    </submittedName>
</protein>
<evidence type="ECO:0000256" key="4">
    <source>
        <dbReference type="ARBA" id="ARBA00023136"/>
    </source>
</evidence>
<dbReference type="PANTHER" id="PTHR23501">
    <property type="entry name" value="MAJOR FACILITATOR SUPERFAMILY"/>
    <property type="match status" value="1"/>
</dbReference>
<evidence type="ECO:0000256" key="1">
    <source>
        <dbReference type="ARBA" id="ARBA00004141"/>
    </source>
</evidence>
<dbReference type="Proteomes" id="UP001586593">
    <property type="component" value="Unassembled WGS sequence"/>
</dbReference>
<keyword evidence="2 6" id="KW-0812">Transmembrane</keyword>
<accession>A0ABR3W0S6</accession>
<feature type="transmembrane region" description="Helical" evidence="6">
    <location>
        <begin position="12"/>
        <end position="33"/>
    </location>
</feature>
<evidence type="ECO:0000313" key="8">
    <source>
        <dbReference type="Proteomes" id="UP001586593"/>
    </source>
</evidence>
<gene>
    <name evidence="7" type="ORF">VTK73DRAFT_9703</name>
</gene>
<reference evidence="7 8" key="1">
    <citation type="journal article" date="2024" name="Commun. Biol.">
        <title>Comparative genomic analysis of thermophilic fungi reveals convergent evolutionary adaptations and gene losses.</title>
        <authorList>
            <person name="Steindorff A.S."/>
            <person name="Aguilar-Pontes M.V."/>
            <person name="Robinson A.J."/>
            <person name="Andreopoulos B."/>
            <person name="LaButti K."/>
            <person name="Kuo A."/>
            <person name="Mondo S."/>
            <person name="Riley R."/>
            <person name="Otillar R."/>
            <person name="Haridas S."/>
            <person name="Lipzen A."/>
            <person name="Grimwood J."/>
            <person name="Schmutz J."/>
            <person name="Clum A."/>
            <person name="Reid I.D."/>
            <person name="Moisan M.C."/>
            <person name="Butler G."/>
            <person name="Nguyen T.T.M."/>
            <person name="Dewar K."/>
            <person name="Conant G."/>
            <person name="Drula E."/>
            <person name="Henrissat B."/>
            <person name="Hansel C."/>
            <person name="Singer S."/>
            <person name="Hutchinson M.I."/>
            <person name="de Vries R.P."/>
            <person name="Natvig D.O."/>
            <person name="Powell A.J."/>
            <person name="Tsang A."/>
            <person name="Grigoriev I.V."/>
        </authorList>
    </citation>
    <scope>NUCLEOTIDE SEQUENCE [LARGE SCALE GENOMIC DNA]</scope>
    <source>
        <strain evidence="7 8">ATCC 24622</strain>
    </source>
</reference>
<comment type="caution">
    <text evidence="7">The sequence shown here is derived from an EMBL/GenBank/DDBJ whole genome shotgun (WGS) entry which is preliminary data.</text>
</comment>
<organism evidence="7 8">
    <name type="scientific">Phialemonium thermophilum</name>
    <dbReference type="NCBI Taxonomy" id="223376"/>
    <lineage>
        <taxon>Eukaryota</taxon>
        <taxon>Fungi</taxon>
        <taxon>Dikarya</taxon>
        <taxon>Ascomycota</taxon>
        <taxon>Pezizomycotina</taxon>
        <taxon>Sordariomycetes</taxon>
        <taxon>Sordariomycetidae</taxon>
        <taxon>Cephalothecales</taxon>
        <taxon>Cephalothecaceae</taxon>
        <taxon>Phialemonium</taxon>
    </lineage>
</organism>